<protein>
    <submittedName>
        <fullName evidence="2">Uncharacterized protein</fullName>
    </submittedName>
</protein>
<reference evidence="2" key="1">
    <citation type="submission" date="2019-05" db="EMBL/GenBank/DDBJ databases">
        <authorList>
            <person name="Naeem R."/>
            <person name="Antony C."/>
            <person name="Guan Q."/>
        </authorList>
    </citation>
    <scope>NUCLEOTIDE SEQUENCE</scope>
    <source>
        <strain evidence="2">2</strain>
    </source>
</reference>
<name>A0A653EIB9_9MYCO</name>
<evidence type="ECO:0000313" key="2">
    <source>
        <dbReference type="EMBL" id="VTO96475.1"/>
    </source>
</evidence>
<feature type="region of interest" description="Disordered" evidence="1">
    <location>
        <begin position="37"/>
        <end position="57"/>
    </location>
</feature>
<sequence length="57" mass="6527">MWRNCWICDHLALADELSTRVTRSYHNRYVYLWQGGRHPSGESIGRVSNPLDVGPVG</sequence>
<accession>A0A653EIB9</accession>
<organism evidence="2">
    <name type="scientific">Mycobacterium riyadhense</name>
    <dbReference type="NCBI Taxonomy" id="486698"/>
    <lineage>
        <taxon>Bacteria</taxon>
        <taxon>Bacillati</taxon>
        <taxon>Actinomycetota</taxon>
        <taxon>Actinomycetes</taxon>
        <taxon>Mycobacteriales</taxon>
        <taxon>Mycobacteriaceae</taxon>
        <taxon>Mycobacterium</taxon>
    </lineage>
</organism>
<proteinExistence type="predicted"/>
<dbReference type="EMBL" id="LR589073">
    <property type="protein sequence ID" value="VTO96475.1"/>
    <property type="molecule type" value="Genomic_DNA"/>
</dbReference>
<evidence type="ECO:0000256" key="1">
    <source>
        <dbReference type="SAM" id="MobiDB-lite"/>
    </source>
</evidence>
<dbReference type="AlphaFoldDB" id="A0A653EIB9"/>
<gene>
    <name evidence="2" type="ORF">BIN_B_01541</name>
</gene>